<dbReference type="Proteomes" id="UP001642484">
    <property type="component" value="Unassembled WGS sequence"/>
</dbReference>
<sequence length="99" mass="11292">MPFAPSSVPGLIFLNRIETKEEGEGESFVRLRKRRQWMANLARVNSALGRLETIALRLEPLLSGWGKGQRVVRLKFVAEFDREICLVPYLMDTSDGIPF</sequence>
<evidence type="ECO:0000313" key="1">
    <source>
        <dbReference type="EMBL" id="CAK9044877.1"/>
    </source>
</evidence>
<name>A0ABP0M065_9DINO</name>
<keyword evidence="2" id="KW-1185">Reference proteome</keyword>
<protein>
    <submittedName>
        <fullName evidence="1">Uncharacterized protein</fullName>
    </submittedName>
</protein>
<organism evidence="1 2">
    <name type="scientific">Durusdinium trenchii</name>
    <dbReference type="NCBI Taxonomy" id="1381693"/>
    <lineage>
        <taxon>Eukaryota</taxon>
        <taxon>Sar</taxon>
        <taxon>Alveolata</taxon>
        <taxon>Dinophyceae</taxon>
        <taxon>Suessiales</taxon>
        <taxon>Symbiodiniaceae</taxon>
        <taxon>Durusdinium</taxon>
    </lineage>
</organism>
<evidence type="ECO:0000313" key="2">
    <source>
        <dbReference type="Proteomes" id="UP001642484"/>
    </source>
</evidence>
<comment type="caution">
    <text evidence="1">The sequence shown here is derived from an EMBL/GenBank/DDBJ whole genome shotgun (WGS) entry which is preliminary data.</text>
</comment>
<dbReference type="EMBL" id="CAXAMN010015047">
    <property type="protein sequence ID" value="CAK9044877.1"/>
    <property type="molecule type" value="Genomic_DNA"/>
</dbReference>
<reference evidence="1 2" key="1">
    <citation type="submission" date="2024-02" db="EMBL/GenBank/DDBJ databases">
        <authorList>
            <person name="Chen Y."/>
            <person name="Shah S."/>
            <person name="Dougan E. K."/>
            <person name="Thang M."/>
            <person name="Chan C."/>
        </authorList>
    </citation>
    <scope>NUCLEOTIDE SEQUENCE [LARGE SCALE GENOMIC DNA]</scope>
</reference>
<proteinExistence type="predicted"/>
<accession>A0ABP0M065</accession>
<gene>
    <name evidence="1" type="ORF">CCMP2556_LOCUS23551</name>
</gene>